<dbReference type="PRINTS" id="PR00081">
    <property type="entry name" value="GDHRDH"/>
</dbReference>
<organism evidence="2">
    <name type="scientific">Rosellinia necatrix</name>
    <name type="common">White root-rot fungus</name>
    <dbReference type="NCBI Taxonomy" id="77044"/>
    <lineage>
        <taxon>Eukaryota</taxon>
        <taxon>Fungi</taxon>
        <taxon>Dikarya</taxon>
        <taxon>Ascomycota</taxon>
        <taxon>Pezizomycotina</taxon>
        <taxon>Sordariomycetes</taxon>
        <taxon>Xylariomycetidae</taxon>
        <taxon>Xylariales</taxon>
        <taxon>Xylariaceae</taxon>
        <taxon>Rosellinia</taxon>
    </lineage>
</organism>
<name>A0A1S8A5P2_ROSNE</name>
<keyword evidence="3" id="KW-1185">Reference proteome</keyword>
<dbReference type="Gene3D" id="3.40.50.720">
    <property type="entry name" value="NAD(P)-binding Rossmann-like Domain"/>
    <property type="match status" value="1"/>
</dbReference>
<dbReference type="OMA" id="CDGMMEV"/>
<dbReference type="Proteomes" id="UP000054516">
    <property type="component" value="Unassembled WGS sequence"/>
</dbReference>
<dbReference type="EMBL" id="DF977447">
    <property type="protein sequence ID" value="GAW25205.1"/>
    <property type="molecule type" value="Genomic_DNA"/>
</dbReference>
<evidence type="ECO:0000313" key="2">
    <source>
        <dbReference type="EMBL" id="GAW25205.1"/>
    </source>
</evidence>
<dbReference type="InterPro" id="IPR002347">
    <property type="entry name" value="SDR_fam"/>
</dbReference>
<dbReference type="InterPro" id="IPR036291">
    <property type="entry name" value="NAD(P)-bd_dom_sf"/>
</dbReference>
<dbReference type="OrthoDB" id="9876299at2759"/>
<accession>A0A1S8A5P2</accession>
<dbReference type="GO" id="GO:0016491">
    <property type="term" value="F:oxidoreductase activity"/>
    <property type="evidence" value="ECO:0007669"/>
    <property type="project" value="TreeGrafter"/>
</dbReference>
<dbReference type="PANTHER" id="PTHR43544:SF26">
    <property type="entry name" value="SHORT CHAIN DEHYDROGENASE_REDUCTASE FAMILY OXIDOREDUCTASE (JCVI)"/>
    <property type="match status" value="1"/>
</dbReference>
<dbReference type="Pfam" id="PF00106">
    <property type="entry name" value="adh_short"/>
    <property type="match status" value="1"/>
</dbReference>
<evidence type="ECO:0000256" key="1">
    <source>
        <dbReference type="ARBA" id="ARBA00006484"/>
    </source>
</evidence>
<dbReference type="PANTHER" id="PTHR43544">
    <property type="entry name" value="SHORT-CHAIN DEHYDROGENASE/REDUCTASE"/>
    <property type="match status" value="1"/>
</dbReference>
<dbReference type="GO" id="GO:0005737">
    <property type="term" value="C:cytoplasm"/>
    <property type="evidence" value="ECO:0007669"/>
    <property type="project" value="TreeGrafter"/>
</dbReference>
<comment type="similarity">
    <text evidence="1">Belongs to the short-chain dehydrogenases/reductases (SDR) family.</text>
</comment>
<protein>
    <submittedName>
        <fullName evidence="2">Putative aflatoxin biosynthesis ketoreductase nor-1</fullName>
    </submittedName>
</protein>
<reference evidence="2" key="1">
    <citation type="submission" date="2016-03" db="EMBL/GenBank/DDBJ databases">
        <title>Draft genome sequence of Rosellinia necatrix.</title>
        <authorList>
            <person name="Kanematsu S."/>
        </authorList>
    </citation>
    <scope>NUCLEOTIDE SEQUENCE [LARGE SCALE GENOMIC DNA]</scope>
    <source>
        <strain evidence="2">W97</strain>
    </source>
</reference>
<dbReference type="InterPro" id="IPR051468">
    <property type="entry name" value="Fungal_SecMetab_SDRs"/>
</dbReference>
<evidence type="ECO:0000313" key="3">
    <source>
        <dbReference type="Proteomes" id="UP000054516"/>
    </source>
</evidence>
<dbReference type="STRING" id="77044.A0A1S8A5P2"/>
<proteinExistence type="inferred from homology"/>
<sequence>MTQTIVLITGATRGLGRAMVQRFLALPNHTVIAFNRNPSDAASASLDELPKGDGSGLLVVRYDAAAERSAFDAVAELRARHGVARLDVVVPNAAISREYPYARDVRRASVLEHVAVNVLAVLSLFQATRDLLRASARPVFAPMGSGAGYLGRQPPIPSSVYGPSKAMLFWYGVRINAEEEWLNCFVIDPGWLQTDMGDDAARHFGLEGATIPVDGPMDGVVHLLRTATKEEHGGRAVLYTGEVQEW</sequence>
<dbReference type="AlphaFoldDB" id="A0A1S8A5P2"/>
<gene>
    <name evidence="2" type="ORF">SAMD00023353_0204230</name>
</gene>
<dbReference type="SUPFAM" id="SSF51735">
    <property type="entry name" value="NAD(P)-binding Rossmann-fold domains"/>
    <property type="match status" value="1"/>
</dbReference>